<evidence type="ECO:0000256" key="7">
    <source>
        <dbReference type="PROSITE-ProRule" id="PRU00221"/>
    </source>
</evidence>
<feature type="repeat" description="WD" evidence="7">
    <location>
        <begin position="258"/>
        <end position="299"/>
    </location>
</feature>
<evidence type="ECO:0000256" key="1">
    <source>
        <dbReference type="ARBA" id="ARBA00004604"/>
    </source>
</evidence>
<dbReference type="Proteomes" id="UP000007151">
    <property type="component" value="Unassembled WGS sequence"/>
</dbReference>
<keyword evidence="9" id="KW-1185">Reference proteome</keyword>
<dbReference type="SMART" id="SM00320">
    <property type="entry name" value="WD40"/>
    <property type="match status" value="4"/>
</dbReference>
<dbReference type="InterPro" id="IPR036322">
    <property type="entry name" value="WD40_repeat_dom_sf"/>
</dbReference>
<evidence type="ECO:0000313" key="8">
    <source>
        <dbReference type="EMBL" id="OWR50703.1"/>
    </source>
</evidence>
<sequence length="432" mass="48783">MKRKNSRLDEEETRLSELLFNKTRKFTENISENKKDIDIDRKPAWIDDDDEKTPINIIPQVKSEGLYVQKLKQKYETLIGTPSWAKVKEKNDEDDKLLRTVGHLQKTKTKSLKKDVLEIKKFPKINSETSNEGPFISSVEFHPNMSVVLVGGKAGIVSLFSIGGDVNSKLHSFKLKKWNVTTSQFSPDGSEAYIASKLCHSYCVYNLAKAEPMLVQLPRIVKTAKIFKLSPDGKFIATSDGFDEIYIICANSKELLRALKHNTNVESVVFSNNSENLYCYGIQGEITVWDLSMFRSIKKFTDNGCITASKIAMSHCGQLLATGSGEGIVNIYETKNLATQNPLPLKTIMNLTTKITDLKFNSTTEILSITSSYFPNALKLIHIPSYHVFCNFPKQNLYQVETVSFSPNSGYMGIGNNKGCAYLYRLKHFKNY</sequence>
<dbReference type="InterPro" id="IPR045161">
    <property type="entry name" value="Utp18"/>
</dbReference>
<accession>A0A212FAF3</accession>
<dbReference type="PANTHER" id="PTHR18359">
    <property type="entry name" value="WD-REPEAT PROTEIN-RELATED"/>
    <property type="match status" value="1"/>
</dbReference>
<dbReference type="STRING" id="278856.A0A212FAF3"/>
<dbReference type="GO" id="GO:0032040">
    <property type="term" value="C:small-subunit processome"/>
    <property type="evidence" value="ECO:0007669"/>
    <property type="project" value="TreeGrafter"/>
</dbReference>
<dbReference type="EMBL" id="AGBW02009490">
    <property type="protein sequence ID" value="OWR50703.1"/>
    <property type="molecule type" value="Genomic_DNA"/>
</dbReference>
<dbReference type="AlphaFoldDB" id="A0A212FAF3"/>
<keyword evidence="3 7" id="KW-0853">WD repeat</keyword>
<name>A0A212FAF3_DANPL</name>
<protein>
    <submittedName>
        <fullName evidence="8">U3 small nucleolar RNA-associated protein 18</fullName>
    </submittedName>
</protein>
<dbReference type="InParanoid" id="A0A212FAF3"/>
<dbReference type="Gene3D" id="2.130.10.10">
    <property type="entry name" value="YVTN repeat-like/Quinoprotein amine dehydrogenase"/>
    <property type="match status" value="1"/>
</dbReference>
<keyword evidence="5" id="KW-0539">Nucleus</keyword>
<dbReference type="SUPFAM" id="SSF50978">
    <property type="entry name" value="WD40 repeat-like"/>
    <property type="match status" value="1"/>
</dbReference>
<dbReference type="PANTHER" id="PTHR18359:SF0">
    <property type="entry name" value="U3 SMALL NUCLEOLAR RNA-ASSOCIATED PROTEIN 18 HOMOLOG"/>
    <property type="match status" value="1"/>
</dbReference>
<organism evidence="8 9">
    <name type="scientific">Danaus plexippus plexippus</name>
    <dbReference type="NCBI Taxonomy" id="278856"/>
    <lineage>
        <taxon>Eukaryota</taxon>
        <taxon>Metazoa</taxon>
        <taxon>Ecdysozoa</taxon>
        <taxon>Arthropoda</taxon>
        <taxon>Hexapoda</taxon>
        <taxon>Insecta</taxon>
        <taxon>Pterygota</taxon>
        <taxon>Neoptera</taxon>
        <taxon>Endopterygota</taxon>
        <taxon>Lepidoptera</taxon>
        <taxon>Glossata</taxon>
        <taxon>Ditrysia</taxon>
        <taxon>Papilionoidea</taxon>
        <taxon>Nymphalidae</taxon>
        <taxon>Danainae</taxon>
        <taxon>Danaini</taxon>
        <taxon>Danaina</taxon>
        <taxon>Danaus</taxon>
        <taxon>Danaus</taxon>
    </lineage>
</organism>
<dbReference type="PROSITE" id="PS50082">
    <property type="entry name" value="WD_REPEATS_2"/>
    <property type="match status" value="1"/>
</dbReference>
<evidence type="ECO:0000313" key="9">
    <source>
        <dbReference type="Proteomes" id="UP000007151"/>
    </source>
</evidence>
<dbReference type="InterPro" id="IPR015943">
    <property type="entry name" value="WD40/YVTN_repeat-like_dom_sf"/>
</dbReference>
<evidence type="ECO:0000256" key="4">
    <source>
        <dbReference type="ARBA" id="ARBA00022737"/>
    </source>
</evidence>
<evidence type="ECO:0000256" key="2">
    <source>
        <dbReference type="ARBA" id="ARBA00022552"/>
    </source>
</evidence>
<comment type="similarity">
    <text evidence="6">Belongs to the WD repeat UTP18 family.</text>
</comment>
<dbReference type="eggNOG" id="KOG2055">
    <property type="taxonomic scope" value="Eukaryota"/>
</dbReference>
<proteinExistence type="inferred from homology"/>
<dbReference type="KEGG" id="dpl:KGM_200118"/>
<keyword evidence="2" id="KW-0698">rRNA processing</keyword>
<dbReference type="GO" id="GO:0006364">
    <property type="term" value="P:rRNA processing"/>
    <property type="evidence" value="ECO:0007669"/>
    <property type="project" value="UniProtKB-KW"/>
</dbReference>
<comment type="caution">
    <text evidence="8">The sequence shown here is derived from an EMBL/GenBank/DDBJ whole genome shotgun (WGS) entry which is preliminary data.</text>
</comment>
<comment type="subcellular location">
    <subcellularLocation>
        <location evidence="1">Nucleus</location>
        <location evidence="1">Nucleolus</location>
    </subcellularLocation>
</comment>
<dbReference type="FunCoup" id="A0A212FAF3">
    <property type="interactions" value="1772"/>
</dbReference>
<gene>
    <name evidence="8" type="ORF">KGM_200118</name>
</gene>
<reference evidence="8 9" key="1">
    <citation type="journal article" date="2011" name="Cell">
        <title>The monarch butterfly genome yields insights into long-distance migration.</title>
        <authorList>
            <person name="Zhan S."/>
            <person name="Merlin C."/>
            <person name="Boore J.L."/>
            <person name="Reppert S.M."/>
        </authorList>
    </citation>
    <scope>NUCLEOTIDE SEQUENCE [LARGE SCALE GENOMIC DNA]</scope>
    <source>
        <strain evidence="8">F-2</strain>
    </source>
</reference>
<dbReference type="InterPro" id="IPR001680">
    <property type="entry name" value="WD40_rpt"/>
</dbReference>
<keyword evidence="4" id="KW-0677">Repeat</keyword>
<dbReference type="GO" id="GO:0034388">
    <property type="term" value="C:Pwp2p-containing subcomplex of 90S preribosome"/>
    <property type="evidence" value="ECO:0007669"/>
    <property type="project" value="TreeGrafter"/>
</dbReference>
<evidence type="ECO:0000256" key="6">
    <source>
        <dbReference type="ARBA" id="ARBA00025767"/>
    </source>
</evidence>
<evidence type="ECO:0000256" key="3">
    <source>
        <dbReference type="ARBA" id="ARBA00022574"/>
    </source>
</evidence>
<evidence type="ECO:0000256" key="5">
    <source>
        <dbReference type="ARBA" id="ARBA00023242"/>
    </source>
</evidence>